<dbReference type="Gene3D" id="1.20.1070.10">
    <property type="entry name" value="Rhodopsin 7-helix transmembrane proteins"/>
    <property type="match status" value="2"/>
</dbReference>
<evidence type="ECO:0000256" key="3">
    <source>
        <dbReference type="ARBA" id="ARBA00022989"/>
    </source>
</evidence>
<dbReference type="PANTHER" id="PTHR12011:SF347">
    <property type="entry name" value="FI21270P1-RELATED"/>
    <property type="match status" value="1"/>
</dbReference>
<dbReference type="InterPro" id="IPR057244">
    <property type="entry name" value="GAIN_B"/>
</dbReference>
<feature type="compositionally biased region" description="Basic and acidic residues" evidence="6">
    <location>
        <begin position="402"/>
        <end position="418"/>
    </location>
</feature>
<dbReference type="InterPro" id="IPR046338">
    <property type="entry name" value="GAIN_dom_sf"/>
</dbReference>
<feature type="domain" description="G-protein coupled receptors family 2 profile 2" evidence="9">
    <location>
        <begin position="199"/>
        <end position="353"/>
    </location>
</feature>
<evidence type="ECO:0000259" key="8">
    <source>
        <dbReference type="PROSITE" id="PS50221"/>
    </source>
</evidence>
<reference evidence="10" key="1">
    <citation type="submission" date="2022-11" db="EMBL/GenBank/DDBJ databases">
        <title>Centuries of genome instability and evolution in soft-shell clam transmissible cancer (bioRxiv).</title>
        <authorList>
            <person name="Hart S.F.M."/>
            <person name="Yonemitsu M.A."/>
            <person name="Giersch R.M."/>
            <person name="Beal B.F."/>
            <person name="Arriagada G."/>
            <person name="Davis B.W."/>
            <person name="Ostrander E.A."/>
            <person name="Goff S.P."/>
            <person name="Metzger M.J."/>
        </authorList>
    </citation>
    <scope>NUCLEOTIDE SEQUENCE</scope>
    <source>
        <strain evidence="10">MELC-2E11</strain>
        <tissue evidence="10">Siphon/mantle</tissue>
    </source>
</reference>
<evidence type="ECO:0000256" key="2">
    <source>
        <dbReference type="ARBA" id="ARBA00022692"/>
    </source>
</evidence>
<feature type="transmembrane region" description="Helical" evidence="7">
    <location>
        <begin position="235"/>
        <end position="254"/>
    </location>
</feature>
<dbReference type="Gene3D" id="2.60.220.50">
    <property type="match status" value="1"/>
</dbReference>
<organism evidence="10 11">
    <name type="scientific">Mya arenaria</name>
    <name type="common">Soft-shell clam</name>
    <dbReference type="NCBI Taxonomy" id="6604"/>
    <lineage>
        <taxon>Eukaryota</taxon>
        <taxon>Metazoa</taxon>
        <taxon>Spiralia</taxon>
        <taxon>Lophotrochozoa</taxon>
        <taxon>Mollusca</taxon>
        <taxon>Bivalvia</taxon>
        <taxon>Autobranchia</taxon>
        <taxon>Heteroconchia</taxon>
        <taxon>Euheterodonta</taxon>
        <taxon>Imparidentia</taxon>
        <taxon>Neoheterodontei</taxon>
        <taxon>Myida</taxon>
        <taxon>Myoidea</taxon>
        <taxon>Myidae</taxon>
        <taxon>Mya</taxon>
    </lineage>
</organism>
<dbReference type="SMART" id="SM00303">
    <property type="entry name" value="GPS"/>
    <property type="match status" value="1"/>
</dbReference>
<keyword evidence="3 7" id="KW-1133">Transmembrane helix</keyword>
<dbReference type="Proteomes" id="UP001164746">
    <property type="component" value="Chromosome 6"/>
</dbReference>
<sequence length="431" mass="48038">MKLHNKHIRPLNEDCFMDFLETASFLIDDKANGKQWQSRIQNNNTGAESLLSVIDEFAIRLYNSRALSNVTITKPNIGENVTTFVGLVYKNLSQAVSTKLDQAENATISSQVLSLHLLPQAPVKLDPEIQLNFQTFQSVSRYRKFCAFWNTTTETWSTSGCNVVSSNASQVQCACSHLTNFALLISPYTSNSEVVQNISMIITYIGSGLSILALIVTIALHAFYWKILRSERECLTMCLCVVLLLANILFLAGIGQTENQTVCRWIAVSLHVVFLTVFFTMLSVGLNVYFAVTVVFKSGKNKLVMYLLVAFVPPIAVVLTAASISKLEGYGTKARMTITAMSVLLPIMGIGWVFGFFAVNKKTQWFQIVFCIFNASQRRMALGKQDSPSDNTKGTNMSETGTLERSEAEEKTTSVKPEEVRVELKLLHQRE</sequence>
<comment type="subcellular location">
    <subcellularLocation>
        <location evidence="1">Membrane</location>
        <topology evidence="1">Multi-pass membrane protein</topology>
    </subcellularLocation>
</comment>
<dbReference type="Pfam" id="PF00002">
    <property type="entry name" value="7tm_2"/>
    <property type="match status" value="1"/>
</dbReference>
<feature type="transmembrane region" description="Helical" evidence="7">
    <location>
        <begin position="266"/>
        <end position="291"/>
    </location>
</feature>
<evidence type="ECO:0000256" key="7">
    <source>
        <dbReference type="SAM" id="Phobius"/>
    </source>
</evidence>
<evidence type="ECO:0000256" key="5">
    <source>
        <dbReference type="ARBA" id="ARBA00023157"/>
    </source>
</evidence>
<dbReference type="PROSITE" id="PS50221">
    <property type="entry name" value="GAIN_B"/>
    <property type="match status" value="1"/>
</dbReference>
<keyword evidence="2 7" id="KW-0812">Transmembrane</keyword>
<feature type="compositionally biased region" description="Polar residues" evidence="6">
    <location>
        <begin position="386"/>
        <end position="401"/>
    </location>
</feature>
<keyword evidence="4 7" id="KW-0472">Membrane</keyword>
<evidence type="ECO:0000256" key="1">
    <source>
        <dbReference type="ARBA" id="ARBA00004141"/>
    </source>
</evidence>
<evidence type="ECO:0000256" key="4">
    <source>
        <dbReference type="ARBA" id="ARBA00023136"/>
    </source>
</evidence>
<dbReference type="InterPro" id="IPR000203">
    <property type="entry name" value="GPS"/>
</dbReference>
<accession>A0ABY7EDY8</accession>
<dbReference type="EMBL" id="CP111017">
    <property type="protein sequence ID" value="WAR08218.1"/>
    <property type="molecule type" value="Genomic_DNA"/>
</dbReference>
<dbReference type="Pfam" id="PF01825">
    <property type="entry name" value="GPS"/>
    <property type="match status" value="1"/>
</dbReference>
<evidence type="ECO:0000313" key="11">
    <source>
        <dbReference type="Proteomes" id="UP001164746"/>
    </source>
</evidence>
<keyword evidence="11" id="KW-1185">Reference proteome</keyword>
<proteinExistence type="predicted"/>
<feature type="transmembrane region" description="Helical" evidence="7">
    <location>
        <begin position="201"/>
        <end position="223"/>
    </location>
</feature>
<dbReference type="PROSITE" id="PS50261">
    <property type="entry name" value="G_PROTEIN_RECEP_F2_4"/>
    <property type="match status" value="1"/>
</dbReference>
<dbReference type="InterPro" id="IPR000832">
    <property type="entry name" value="GPCR_2_secretin-like"/>
</dbReference>
<feature type="domain" description="GAIN-B" evidence="8">
    <location>
        <begin position="41"/>
        <end position="191"/>
    </location>
</feature>
<evidence type="ECO:0000256" key="6">
    <source>
        <dbReference type="SAM" id="MobiDB-lite"/>
    </source>
</evidence>
<gene>
    <name evidence="10" type="ORF">MAR_018176</name>
</gene>
<feature type="transmembrane region" description="Helical" evidence="7">
    <location>
        <begin position="336"/>
        <end position="359"/>
    </location>
</feature>
<dbReference type="InterPro" id="IPR017981">
    <property type="entry name" value="GPCR_2-like_7TM"/>
</dbReference>
<evidence type="ECO:0000259" key="9">
    <source>
        <dbReference type="PROSITE" id="PS50261"/>
    </source>
</evidence>
<name>A0ABY7EDY8_MYAAR</name>
<dbReference type="PANTHER" id="PTHR12011">
    <property type="entry name" value="ADHESION G-PROTEIN COUPLED RECEPTOR"/>
    <property type="match status" value="1"/>
</dbReference>
<keyword evidence="5" id="KW-1015">Disulfide bond</keyword>
<feature type="transmembrane region" description="Helical" evidence="7">
    <location>
        <begin position="303"/>
        <end position="324"/>
    </location>
</feature>
<protein>
    <submittedName>
        <fullName evidence="10">AGRL1-like protein</fullName>
    </submittedName>
</protein>
<feature type="region of interest" description="Disordered" evidence="6">
    <location>
        <begin position="383"/>
        <end position="418"/>
    </location>
</feature>
<evidence type="ECO:0000313" key="10">
    <source>
        <dbReference type="EMBL" id="WAR08218.1"/>
    </source>
</evidence>